<dbReference type="SUPFAM" id="SSF55073">
    <property type="entry name" value="Nucleotide cyclase"/>
    <property type="match status" value="1"/>
</dbReference>
<dbReference type="FunFam" id="3.30.70.270:FF:000001">
    <property type="entry name" value="Diguanylate cyclase domain protein"/>
    <property type="match status" value="1"/>
</dbReference>
<dbReference type="Proteomes" id="UP000004931">
    <property type="component" value="Unassembled WGS sequence"/>
</dbReference>
<feature type="transmembrane region" description="Helical" evidence="4">
    <location>
        <begin position="70"/>
        <end position="86"/>
    </location>
</feature>
<dbReference type="GO" id="GO:0005886">
    <property type="term" value="C:plasma membrane"/>
    <property type="evidence" value="ECO:0007669"/>
    <property type="project" value="TreeGrafter"/>
</dbReference>
<reference evidence="6 7" key="1">
    <citation type="journal article" date="2010" name="J. Bacteriol.">
        <title>Genome sequence of the oligotrophic marine Gammaproteobacterium HTCC2143, isolated from the Oregon Coast.</title>
        <authorList>
            <person name="Oh H.M."/>
            <person name="Kang I."/>
            <person name="Ferriera S."/>
            <person name="Giovannoni S.J."/>
            <person name="Cho J.C."/>
        </authorList>
    </citation>
    <scope>NUCLEOTIDE SEQUENCE [LARGE SCALE GENOMIC DNA]</scope>
    <source>
        <strain evidence="6 7">HTCC2143</strain>
    </source>
</reference>
<evidence type="ECO:0000256" key="3">
    <source>
        <dbReference type="ARBA" id="ARBA00034247"/>
    </source>
</evidence>
<feature type="transmembrane region" description="Helical" evidence="4">
    <location>
        <begin position="115"/>
        <end position="135"/>
    </location>
</feature>
<keyword evidence="7" id="KW-1185">Reference proteome</keyword>
<dbReference type="AlphaFoldDB" id="A0YFH3"/>
<evidence type="ECO:0000256" key="4">
    <source>
        <dbReference type="SAM" id="Phobius"/>
    </source>
</evidence>
<dbReference type="CDD" id="cd01949">
    <property type="entry name" value="GGDEF"/>
    <property type="match status" value="1"/>
</dbReference>
<comment type="catalytic activity">
    <reaction evidence="3">
        <text>2 GTP = 3',3'-c-di-GMP + 2 diphosphate</text>
        <dbReference type="Rhea" id="RHEA:24898"/>
        <dbReference type="ChEBI" id="CHEBI:33019"/>
        <dbReference type="ChEBI" id="CHEBI:37565"/>
        <dbReference type="ChEBI" id="CHEBI:58805"/>
        <dbReference type="EC" id="2.7.7.65"/>
    </reaction>
</comment>
<comment type="caution">
    <text evidence="6">The sequence shown here is derived from an EMBL/GenBank/DDBJ whole genome shotgun (WGS) entry which is preliminary data.</text>
</comment>
<evidence type="ECO:0000256" key="1">
    <source>
        <dbReference type="ARBA" id="ARBA00001946"/>
    </source>
</evidence>
<feature type="transmembrane region" description="Helical" evidence="4">
    <location>
        <begin position="92"/>
        <end position="108"/>
    </location>
</feature>
<protein>
    <recommendedName>
        <fullName evidence="2">diguanylate cyclase</fullName>
        <ecNumber evidence="2">2.7.7.65</ecNumber>
    </recommendedName>
</protein>
<comment type="cofactor">
    <cofactor evidence="1">
        <name>Mg(2+)</name>
        <dbReference type="ChEBI" id="CHEBI:18420"/>
    </cofactor>
</comment>
<dbReference type="SMART" id="SM00267">
    <property type="entry name" value="GGDEF"/>
    <property type="match status" value="1"/>
</dbReference>
<dbReference type="InterPro" id="IPR000160">
    <property type="entry name" value="GGDEF_dom"/>
</dbReference>
<dbReference type="Pfam" id="PF00990">
    <property type="entry name" value="GGDEF"/>
    <property type="match status" value="1"/>
</dbReference>
<keyword evidence="4" id="KW-1133">Transmembrane helix</keyword>
<evidence type="ECO:0000259" key="5">
    <source>
        <dbReference type="PROSITE" id="PS50887"/>
    </source>
</evidence>
<dbReference type="eggNOG" id="COG3706">
    <property type="taxonomic scope" value="Bacteria"/>
</dbReference>
<organism evidence="6 7">
    <name type="scientific">marine gamma proteobacterium HTCC2143</name>
    <dbReference type="NCBI Taxonomy" id="247633"/>
    <lineage>
        <taxon>Bacteria</taxon>
        <taxon>Pseudomonadati</taxon>
        <taxon>Pseudomonadota</taxon>
        <taxon>Gammaproteobacteria</taxon>
        <taxon>Cellvibrionales</taxon>
        <taxon>Spongiibacteraceae</taxon>
        <taxon>BD1-7 clade</taxon>
    </lineage>
</organism>
<dbReference type="Gene3D" id="3.30.70.270">
    <property type="match status" value="1"/>
</dbReference>
<dbReference type="InterPro" id="IPR043128">
    <property type="entry name" value="Rev_trsase/Diguanyl_cyclase"/>
</dbReference>
<evidence type="ECO:0000313" key="6">
    <source>
        <dbReference type="EMBL" id="EAW30387.1"/>
    </source>
</evidence>
<feature type="transmembrane region" description="Helical" evidence="4">
    <location>
        <begin position="147"/>
        <end position="166"/>
    </location>
</feature>
<feature type="transmembrane region" description="Helical" evidence="4">
    <location>
        <begin position="40"/>
        <end position="58"/>
    </location>
</feature>
<feature type="domain" description="GGDEF" evidence="5">
    <location>
        <begin position="213"/>
        <end position="347"/>
    </location>
</feature>
<dbReference type="GO" id="GO:1902201">
    <property type="term" value="P:negative regulation of bacterial-type flagellum-dependent cell motility"/>
    <property type="evidence" value="ECO:0007669"/>
    <property type="project" value="TreeGrafter"/>
</dbReference>
<dbReference type="InterPro" id="IPR029787">
    <property type="entry name" value="Nucleotide_cyclase"/>
</dbReference>
<dbReference type="OrthoDB" id="9812260at2"/>
<feature type="transmembrane region" description="Helical" evidence="4">
    <location>
        <begin position="12"/>
        <end position="34"/>
    </location>
</feature>
<dbReference type="GO" id="GO:0043709">
    <property type="term" value="P:cell adhesion involved in single-species biofilm formation"/>
    <property type="evidence" value="ECO:0007669"/>
    <property type="project" value="TreeGrafter"/>
</dbReference>
<dbReference type="PANTHER" id="PTHR45138:SF9">
    <property type="entry name" value="DIGUANYLATE CYCLASE DGCM-RELATED"/>
    <property type="match status" value="1"/>
</dbReference>
<proteinExistence type="predicted"/>
<dbReference type="EMBL" id="AAVT01000008">
    <property type="protein sequence ID" value="EAW30387.1"/>
    <property type="molecule type" value="Genomic_DNA"/>
</dbReference>
<dbReference type="PANTHER" id="PTHR45138">
    <property type="entry name" value="REGULATORY COMPONENTS OF SENSORY TRANSDUCTION SYSTEM"/>
    <property type="match status" value="1"/>
</dbReference>
<evidence type="ECO:0000313" key="7">
    <source>
        <dbReference type="Proteomes" id="UP000004931"/>
    </source>
</evidence>
<gene>
    <name evidence="6" type="ORF">GP2143_09285</name>
</gene>
<accession>A0YFH3</accession>
<dbReference type="PROSITE" id="PS50887">
    <property type="entry name" value="GGDEF"/>
    <property type="match status" value="1"/>
</dbReference>
<sequence>MASPNNLNRKTLVATVNVLIFSVIVAGTMAKYFALGGTNPPRVGLILAVILALNGLYLQSGGSPKKAAQLIVISLYVGFTAAGFRTGAFRGPIVYLAPMLPVLSVLLLDRRAGLIGLLAIVLSLSVLALSQYFGLTADILLGETGTLISDFSVLLCCCLVTSWIVWDFARKSNEFAEENLRNANTDFLTGLANRRKITEALEDEVKRAGRSGGWLSLILIDVDHFKRYNDSNGHRAGDECLVMVANVITSFAMRSVDVAGRFGGDEFILILPNTDSSAACDIADKIRRQMQNRKSPVGFSNQLSLTLGVVSLAGDAIESPEGTIQLADRALYHGKAQGGGCVVNTLFDAQTGLPSFECQ</sequence>
<keyword evidence="4" id="KW-0812">Transmembrane</keyword>
<dbReference type="EC" id="2.7.7.65" evidence="2"/>
<dbReference type="InterPro" id="IPR050469">
    <property type="entry name" value="Diguanylate_Cyclase"/>
</dbReference>
<evidence type="ECO:0000256" key="2">
    <source>
        <dbReference type="ARBA" id="ARBA00012528"/>
    </source>
</evidence>
<dbReference type="GO" id="GO:0052621">
    <property type="term" value="F:diguanylate cyclase activity"/>
    <property type="evidence" value="ECO:0007669"/>
    <property type="project" value="UniProtKB-EC"/>
</dbReference>
<dbReference type="STRING" id="247633.GP2143_09285"/>
<keyword evidence="4" id="KW-0472">Membrane</keyword>
<dbReference type="NCBIfam" id="TIGR00254">
    <property type="entry name" value="GGDEF"/>
    <property type="match status" value="1"/>
</dbReference>
<name>A0YFH3_9GAMM</name>